<dbReference type="PROSITE" id="PS50110">
    <property type="entry name" value="RESPONSE_REGULATORY"/>
    <property type="match status" value="1"/>
</dbReference>
<dbReference type="Pfam" id="PF02518">
    <property type="entry name" value="HATPase_c"/>
    <property type="match status" value="1"/>
</dbReference>
<dbReference type="EC" id="2.7.13.3" evidence="2"/>
<dbReference type="SMART" id="SM00388">
    <property type="entry name" value="HisKA"/>
    <property type="match status" value="1"/>
</dbReference>
<dbReference type="AlphaFoldDB" id="A0A8J3CVT7"/>
<dbReference type="SMART" id="SM00091">
    <property type="entry name" value="PAS"/>
    <property type="match status" value="3"/>
</dbReference>
<comment type="catalytic activity">
    <reaction evidence="1">
        <text>ATP + protein L-histidine = ADP + protein N-phospho-L-histidine.</text>
        <dbReference type="EC" id="2.7.13.3"/>
    </reaction>
</comment>
<keyword evidence="11" id="KW-1185">Reference proteome</keyword>
<name>A0A8J3CVT7_9BACT</name>
<dbReference type="InterPro" id="IPR000700">
    <property type="entry name" value="PAS-assoc_C"/>
</dbReference>
<dbReference type="PANTHER" id="PTHR45339">
    <property type="entry name" value="HYBRID SIGNAL TRANSDUCTION HISTIDINE KINASE J"/>
    <property type="match status" value="1"/>
</dbReference>
<dbReference type="Gene3D" id="3.30.450.20">
    <property type="entry name" value="PAS domain"/>
    <property type="match status" value="3"/>
</dbReference>
<dbReference type="Pfam" id="PF00989">
    <property type="entry name" value="PAS"/>
    <property type="match status" value="1"/>
</dbReference>
<protein>
    <recommendedName>
        <fullName evidence="2">histidine kinase</fullName>
        <ecNumber evidence="2">2.7.13.3</ecNumber>
    </recommendedName>
</protein>
<dbReference type="GO" id="GO:0006355">
    <property type="term" value="P:regulation of DNA-templated transcription"/>
    <property type="evidence" value="ECO:0007669"/>
    <property type="project" value="InterPro"/>
</dbReference>
<dbReference type="Pfam" id="PF00512">
    <property type="entry name" value="HisKA"/>
    <property type="match status" value="1"/>
</dbReference>
<dbReference type="InterPro" id="IPR001789">
    <property type="entry name" value="Sig_transdc_resp-reg_receiver"/>
</dbReference>
<evidence type="ECO:0000256" key="1">
    <source>
        <dbReference type="ARBA" id="ARBA00000085"/>
    </source>
</evidence>
<feature type="domain" description="Histidine kinase" evidence="6">
    <location>
        <begin position="589"/>
        <end position="810"/>
    </location>
</feature>
<dbReference type="GO" id="GO:0000155">
    <property type="term" value="F:phosphorelay sensor kinase activity"/>
    <property type="evidence" value="ECO:0007669"/>
    <property type="project" value="InterPro"/>
</dbReference>
<dbReference type="RefSeq" id="WP_189578834.1">
    <property type="nucleotide sequence ID" value="NZ_BMYF01000002.1"/>
</dbReference>
<accession>A0A8J3CVT7</accession>
<dbReference type="NCBIfam" id="TIGR00229">
    <property type="entry name" value="sensory_box"/>
    <property type="match status" value="2"/>
</dbReference>
<proteinExistence type="predicted"/>
<dbReference type="InterPro" id="IPR011006">
    <property type="entry name" value="CheY-like_superfamily"/>
</dbReference>
<sequence length="954" mass="109447">MTVFKKSDYHQPSFSSNDAELSFLRGVMRRSLDMVAILDKNGYYKYISPAAIDILGYQPDQIIGKSFREFVDKGIIEIDGQIFNKLLETKEQVTVDFWMTKADGKKMLLQNLAINLLDDPNVEGILFNGRDITDLFYTKKSLDRKFELESLLANCSTKFVNSVYTNLDEAFLYSLKNFSSYFKAKKSYIYRVSSDKKDVKLLYKHGEDLDQIPTFLSYELLTDVLVDEYSDGIIYLEKGYSDSVCHKLMGDLSELFLESNHLIIPILVGNQLSGFFGFTDFADSFDWEVKDLLVLKQLGDIFSGAFVNLSIKKRLDRNENLLINTEILAKSGSWRFSENQKKVVITPGFKDLFQISSNDLNLSVFTALRLIPELDRSKFLQKIKKVSTSGSIETGEFVIQSIDGDCKYIKFHIQSKIYQNLNLRELYGYFVDITDVHKSKEQILKSEEKFRTLVEDSTEIIFSLKPDLTIIYLSPNVEQFLGFESSKVIGTKLTQYMHSSDLEAFEEFLKIDEHFLLKNQYLEFKLRTKENDFKAFSSNAKVVYSSDGEFLYNGIARDVTKLREAQKELVFAKERAEMAAKAKSQFLSIMSHEIRTPMNAVIGLTHLLIEENPRSDQLENLKTLQFSAENLLSLINNILDFNKMESGKLEIEYVPIDLKNLINTFIMSYKYQAREKDLQILFEFDERISSNLLGDAVRVGQIINNLLSNAIKFTEKGFIRVSVKLKTQKSDGLILDFLIEDTGIGIPDDKIKDIFNAFTQASTETTRKFGGTGLGLAIVKKLIQLFDSEIHVDSQENKGTSISFPIFFPFGSSTTTSLSSPINQLEDNLKEARLLIAEDNIVNQMMVRKFMKKWGVDNFTIVNDGQEAIEMLDCNIFDILLLDLQMPRKDGLEVVKFVRSHSKLEIRNLPIIAMTASPWEEVMEKFENLKMDDYVPKPFNPESLYLKLIRHLQT</sequence>
<feature type="domain" description="PAC" evidence="9">
    <location>
        <begin position="520"/>
        <end position="571"/>
    </location>
</feature>
<dbReference type="Gene3D" id="1.10.287.130">
    <property type="match status" value="1"/>
</dbReference>
<keyword evidence="4" id="KW-0902">Two-component regulatory system</keyword>
<dbReference type="SMART" id="SM00387">
    <property type="entry name" value="HATPase_c"/>
    <property type="match status" value="1"/>
</dbReference>
<evidence type="ECO:0000256" key="5">
    <source>
        <dbReference type="PROSITE-ProRule" id="PRU00169"/>
    </source>
</evidence>
<dbReference type="InterPro" id="IPR000014">
    <property type="entry name" value="PAS"/>
</dbReference>
<evidence type="ECO:0000256" key="2">
    <source>
        <dbReference type="ARBA" id="ARBA00012438"/>
    </source>
</evidence>
<feature type="domain" description="PAS" evidence="8">
    <location>
        <begin position="446"/>
        <end position="510"/>
    </location>
</feature>
<evidence type="ECO:0000313" key="11">
    <source>
        <dbReference type="Proteomes" id="UP000642809"/>
    </source>
</evidence>
<feature type="domain" description="PAS" evidence="8">
    <location>
        <begin position="20"/>
        <end position="90"/>
    </location>
</feature>
<dbReference type="InterPro" id="IPR036890">
    <property type="entry name" value="HATPase_C_sf"/>
</dbReference>
<reference evidence="10" key="2">
    <citation type="submission" date="2020-09" db="EMBL/GenBank/DDBJ databases">
        <authorList>
            <person name="Sun Q."/>
            <person name="Kim S."/>
        </authorList>
    </citation>
    <scope>NUCLEOTIDE SEQUENCE</scope>
    <source>
        <strain evidence="10">KCTC 23224</strain>
    </source>
</reference>
<gene>
    <name evidence="10" type="ORF">GCM10008106_04640</name>
</gene>
<feature type="modified residue" description="4-aspartylphosphate" evidence="5">
    <location>
        <position position="883"/>
    </location>
</feature>
<evidence type="ECO:0000259" key="8">
    <source>
        <dbReference type="PROSITE" id="PS50112"/>
    </source>
</evidence>
<dbReference type="InterPro" id="IPR036097">
    <property type="entry name" value="HisK_dim/P_sf"/>
</dbReference>
<dbReference type="InterPro" id="IPR013767">
    <property type="entry name" value="PAS_fold"/>
</dbReference>
<feature type="domain" description="Response regulatory" evidence="7">
    <location>
        <begin position="833"/>
        <end position="952"/>
    </location>
</feature>
<dbReference type="PRINTS" id="PR00344">
    <property type="entry name" value="BCTRLSENSOR"/>
</dbReference>
<evidence type="ECO:0000259" key="7">
    <source>
        <dbReference type="PROSITE" id="PS50110"/>
    </source>
</evidence>
<reference evidence="10" key="1">
    <citation type="journal article" date="2014" name="Int. J. Syst. Evol. Microbiol.">
        <title>Complete genome sequence of Corynebacterium casei LMG S-19264T (=DSM 44701T), isolated from a smear-ripened cheese.</title>
        <authorList>
            <consortium name="US DOE Joint Genome Institute (JGI-PGF)"/>
            <person name="Walter F."/>
            <person name="Albersmeier A."/>
            <person name="Kalinowski J."/>
            <person name="Ruckert C."/>
        </authorList>
    </citation>
    <scope>NUCLEOTIDE SEQUENCE</scope>
    <source>
        <strain evidence="10">KCTC 23224</strain>
    </source>
</reference>
<dbReference type="PANTHER" id="PTHR45339:SF1">
    <property type="entry name" value="HYBRID SIGNAL TRANSDUCTION HISTIDINE KINASE J"/>
    <property type="match status" value="1"/>
</dbReference>
<dbReference type="Pfam" id="PF00072">
    <property type="entry name" value="Response_reg"/>
    <property type="match status" value="1"/>
</dbReference>
<dbReference type="CDD" id="cd16922">
    <property type="entry name" value="HATPase_EvgS-ArcB-TorS-like"/>
    <property type="match status" value="1"/>
</dbReference>
<dbReference type="InterPro" id="IPR003594">
    <property type="entry name" value="HATPase_dom"/>
</dbReference>
<dbReference type="Gene3D" id="3.30.565.10">
    <property type="entry name" value="Histidine kinase-like ATPase, C-terminal domain"/>
    <property type="match status" value="1"/>
</dbReference>
<dbReference type="CDD" id="cd00082">
    <property type="entry name" value="HisKA"/>
    <property type="match status" value="1"/>
</dbReference>
<dbReference type="SUPFAM" id="SSF47384">
    <property type="entry name" value="Homodimeric domain of signal transducing histidine kinase"/>
    <property type="match status" value="1"/>
</dbReference>
<dbReference type="SUPFAM" id="SSF55785">
    <property type="entry name" value="PYP-like sensor domain (PAS domain)"/>
    <property type="match status" value="3"/>
</dbReference>
<comment type="caution">
    <text evidence="10">The sequence shown here is derived from an EMBL/GenBank/DDBJ whole genome shotgun (WGS) entry which is preliminary data.</text>
</comment>
<dbReference type="PROSITE" id="PS50109">
    <property type="entry name" value="HIS_KIN"/>
    <property type="match status" value="1"/>
</dbReference>
<evidence type="ECO:0000313" key="10">
    <source>
        <dbReference type="EMBL" id="GHB26988.1"/>
    </source>
</evidence>
<evidence type="ECO:0000259" key="9">
    <source>
        <dbReference type="PROSITE" id="PS50113"/>
    </source>
</evidence>
<evidence type="ECO:0000259" key="6">
    <source>
        <dbReference type="PROSITE" id="PS50109"/>
    </source>
</evidence>
<organism evidence="10 11">
    <name type="scientific">Mongoliitalea lutea</name>
    <dbReference type="NCBI Taxonomy" id="849756"/>
    <lineage>
        <taxon>Bacteria</taxon>
        <taxon>Pseudomonadati</taxon>
        <taxon>Bacteroidota</taxon>
        <taxon>Cytophagia</taxon>
        <taxon>Cytophagales</taxon>
        <taxon>Cyclobacteriaceae</taxon>
        <taxon>Mongoliitalea</taxon>
    </lineage>
</organism>
<dbReference type="Pfam" id="PF13426">
    <property type="entry name" value="PAS_9"/>
    <property type="match status" value="1"/>
</dbReference>
<dbReference type="SUPFAM" id="SSF55874">
    <property type="entry name" value="ATPase domain of HSP90 chaperone/DNA topoisomerase II/histidine kinase"/>
    <property type="match status" value="1"/>
</dbReference>
<dbReference type="InterPro" id="IPR035965">
    <property type="entry name" value="PAS-like_dom_sf"/>
</dbReference>
<dbReference type="SMART" id="SM00448">
    <property type="entry name" value="REC"/>
    <property type="match status" value="1"/>
</dbReference>
<dbReference type="PROSITE" id="PS50112">
    <property type="entry name" value="PAS"/>
    <property type="match status" value="2"/>
</dbReference>
<dbReference type="FunFam" id="3.30.565.10:FF:000010">
    <property type="entry name" value="Sensor histidine kinase RcsC"/>
    <property type="match status" value="1"/>
</dbReference>
<dbReference type="CDD" id="cd17546">
    <property type="entry name" value="REC_hyHK_CKI1_RcsC-like"/>
    <property type="match status" value="1"/>
</dbReference>
<dbReference type="InterPro" id="IPR003661">
    <property type="entry name" value="HisK_dim/P_dom"/>
</dbReference>
<dbReference type="Proteomes" id="UP000642809">
    <property type="component" value="Unassembled WGS sequence"/>
</dbReference>
<dbReference type="CDD" id="cd00130">
    <property type="entry name" value="PAS"/>
    <property type="match status" value="2"/>
</dbReference>
<evidence type="ECO:0000256" key="4">
    <source>
        <dbReference type="ARBA" id="ARBA00023012"/>
    </source>
</evidence>
<dbReference type="SUPFAM" id="SSF52172">
    <property type="entry name" value="CheY-like"/>
    <property type="match status" value="1"/>
</dbReference>
<dbReference type="PROSITE" id="PS50113">
    <property type="entry name" value="PAC"/>
    <property type="match status" value="1"/>
</dbReference>
<dbReference type="EMBL" id="BMYF01000002">
    <property type="protein sequence ID" value="GHB26988.1"/>
    <property type="molecule type" value="Genomic_DNA"/>
</dbReference>
<keyword evidence="3 5" id="KW-0597">Phosphoprotein</keyword>
<evidence type="ECO:0000256" key="3">
    <source>
        <dbReference type="ARBA" id="ARBA00022553"/>
    </source>
</evidence>
<dbReference type="InterPro" id="IPR005467">
    <property type="entry name" value="His_kinase_dom"/>
</dbReference>
<dbReference type="InterPro" id="IPR004358">
    <property type="entry name" value="Sig_transdc_His_kin-like_C"/>
</dbReference>
<dbReference type="Gene3D" id="3.40.50.2300">
    <property type="match status" value="1"/>
</dbReference>